<evidence type="ECO:0000313" key="1">
    <source>
        <dbReference type="EMBL" id="KLD99518.1"/>
    </source>
</evidence>
<dbReference type="Proteomes" id="UP000035526">
    <property type="component" value="Unassembled WGS sequence"/>
</dbReference>
<protein>
    <submittedName>
        <fullName evidence="1">TniB protein</fullName>
    </submittedName>
</protein>
<dbReference type="Pfam" id="PF05621">
    <property type="entry name" value="TniB"/>
    <property type="match status" value="1"/>
</dbReference>
<sequence length="312" mass="36053">MDDIQLTAETKEILLKTDEERLEYISKTYWIDYPIASEILQKMEDLIRYEKGKIRVTSILLVGSSNNGKTSLLERFKTLHKNYDLNLCTIEEQREKYFNEYHATGMPVIYIIAPTEVTEGRLYSEILSILNAEYKERDTTAAKKKLVEHYFHSLNVEMLIIDEIHNILGASPLKRNAMMDTIKNLSNQLKIPIVLSGTKDALRAISTNSQISSRFRPMYLTKWKMNKDFITLLATIISMLPLKKKTNILNKNTAEFILEMSEGYIGEIINLLKEATIYAIRTGSEQITIDELRNCDFNSLKNVHKNESLKDI</sequence>
<dbReference type="EMBL" id="JAIS01000095">
    <property type="protein sequence ID" value="KLD99518.1"/>
    <property type="molecule type" value="Genomic_DNA"/>
</dbReference>
<dbReference type="Gene3D" id="3.40.50.300">
    <property type="entry name" value="P-loop containing nucleotide triphosphate hydrolases"/>
    <property type="match status" value="1"/>
</dbReference>
<dbReference type="RefSeq" id="WP_046992292.1">
    <property type="nucleotide sequence ID" value="NZ_JAIS01000095.1"/>
</dbReference>
<dbReference type="SUPFAM" id="SSF52540">
    <property type="entry name" value="P-loop containing nucleoside triphosphate hydrolases"/>
    <property type="match status" value="1"/>
</dbReference>
<dbReference type="InterPro" id="IPR008868">
    <property type="entry name" value="TniB"/>
</dbReference>
<reference evidence="1 2" key="1">
    <citation type="submission" date="2014-01" db="EMBL/GenBank/DDBJ databases">
        <title>Development of a Comparative Genomic Fingerprinting Assay for High Resolution Genotyping of Arcobacter butzleri.</title>
        <authorList>
            <person name="Webb A.L."/>
            <person name="Inglis G.D."/>
            <person name="Kruczkiewicz P."/>
            <person name="Selinger L.B."/>
            <person name="Taboada E.N."/>
        </authorList>
    </citation>
    <scope>NUCLEOTIDE SEQUENCE [LARGE SCALE GENOMIC DNA]</scope>
    <source>
        <strain evidence="1 2">L351</strain>
    </source>
</reference>
<dbReference type="AlphaFoldDB" id="A0A837J2J9"/>
<gene>
    <name evidence="1" type="ORF">AF76_10640</name>
</gene>
<comment type="caution">
    <text evidence="1">The sequence shown here is derived from an EMBL/GenBank/DDBJ whole genome shotgun (WGS) entry which is preliminary data.</text>
</comment>
<organism evidence="1 2">
    <name type="scientific">Aliarcobacter butzleri L351</name>
    <dbReference type="NCBI Taxonomy" id="1447259"/>
    <lineage>
        <taxon>Bacteria</taxon>
        <taxon>Pseudomonadati</taxon>
        <taxon>Campylobacterota</taxon>
        <taxon>Epsilonproteobacteria</taxon>
        <taxon>Campylobacterales</taxon>
        <taxon>Arcobacteraceae</taxon>
        <taxon>Aliarcobacter</taxon>
    </lineage>
</organism>
<evidence type="ECO:0000313" key="2">
    <source>
        <dbReference type="Proteomes" id="UP000035526"/>
    </source>
</evidence>
<accession>A0A837J2J9</accession>
<proteinExistence type="predicted"/>
<dbReference type="InterPro" id="IPR027417">
    <property type="entry name" value="P-loop_NTPase"/>
</dbReference>
<name>A0A837J2J9_9BACT</name>